<dbReference type="EMBL" id="MDYQ01000520">
    <property type="protein sequence ID" value="PRP73926.1"/>
    <property type="molecule type" value="Genomic_DNA"/>
</dbReference>
<evidence type="ECO:0000256" key="1">
    <source>
        <dbReference type="SAM" id="MobiDB-lite"/>
    </source>
</evidence>
<feature type="compositionally biased region" description="Basic and acidic residues" evidence="1">
    <location>
        <begin position="29"/>
        <end position="40"/>
    </location>
</feature>
<evidence type="ECO:0000313" key="3">
    <source>
        <dbReference type="Proteomes" id="UP000241769"/>
    </source>
</evidence>
<reference evidence="2 3" key="1">
    <citation type="journal article" date="2018" name="Genome Biol. Evol.">
        <title>Multiple Roots of Fruiting Body Formation in Amoebozoa.</title>
        <authorList>
            <person name="Hillmann F."/>
            <person name="Forbes G."/>
            <person name="Novohradska S."/>
            <person name="Ferling I."/>
            <person name="Riege K."/>
            <person name="Groth M."/>
            <person name="Westermann M."/>
            <person name="Marz M."/>
            <person name="Spaller T."/>
            <person name="Winckler T."/>
            <person name="Schaap P."/>
            <person name="Glockner G."/>
        </authorList>
    </citation>
    <scope>NUCLEOTIDE SEQUENCE [LARGE SCALE GENOMIC DNA]</scope>
    <source>
        <strain evidence="2 3">Jena</strain>
    </source>
</reference>
<feature type="non-terminal residue" evidence="2">
    <location>
        <position position="1"/>
    </location>
</feature>
<comment type="caution">
    <text evidence="2">The sequence shown here is derived from an EMBL/GenBank/DDBJ whole genome shotgun (WGS) entry which is preliminary data.</text>
</comment>
<protein>
    <submittedName>
        <fullName evidence="2">Uncharacterized protein</fullName>
    </submittedName>
</protein>
<feature type="compositionally biased region" description="Polar residues" evidence="1">
    <location>
        <begin position="54"/>
        <end position="63"/>
    </location>
</feature>
<proteinExistence type="predicted"/>
<name>A0A2P6MQG8_9EUKA</name>
<feature type="region of interest" description="Disordered" evidence="1">
    <location>
        <begin position="1"/>
        <end position="67"/>
    </location>
</feature>
<sequence length="142" mass="15635">KDASPGIEPESAKARHSNKRLGFTTPPLERPDYTNPRKPEGSAFCKFWPENSRKPVSTNTLTQKKSHVTSVSFSTTHAHVGTYPTIYTTINGTTTPKTKPATTATQPTIVREEGVSELWLPCKYNCVFQFLLGADVSPPLSQ</sequence>
<gene>
    <name evidence="2" type="ORF">PROFUN_08119</name>
</gene>
<organism evidence="2 3">
    <name type="scientific">Planoprotostelium fungivorum</name>
    <dbReference type="NCBI Taxonomy" id="1890364"/>
    <lineage>
        <taxon>Eukaryota</taxon>
        <taxon>Amoebozoa</taxon>
        <taxon>Evosea</taxon>
        <taxon>Variosea</taxon>
        <taxon>Cavosteliida</taxon>
        <taxon>Cavosteliaceae</taxon>
        <taxon>Planoprotostelium</taxon>
    </lineage>
</organism>
<dbReference type="AlphaFoldDB" id="A0A2P6MQG8"/>
<dbReference type="Proteomes" id="UP000241769">
    <property type="component" value="Unassembled WGS sequence"/>
</dbReference>
<keyword evidence="3" id="KW-1185">Reference proteome</keyword>
<evidence type="ECO:0000313" key="2">
    <source>
        <dbReference type="EMBL" id="PRP73926.1"/>
    </source>
</evidence>
<accession>A0A2P6MQG8</accession>
<dbReference type="InParanoid" id="A0A2P6MQG8"/>